<reference evidence="1" key="1">
    <citation type="submission" date="2019-08" db="EMBL/GenBank/DDBJ databases">
        <authorList>
            <person name="Kucharzyk K."/>
            <person name="Murdoch R.W."/>
            <person name="Higgins S."/>
            <person name="Loffler F."/>
        </authorList>
    </citation>
    <scope>NUCLEOTIDE SEQUENCE</scope>
</reference>
<protein>
    <submittedName>
        <fullName evidence="1">Uncharacterized protein</fullName>
    </submittedName>
</protein>
<accession>A0A645CJ52</accession>
<name>A0A645CJ52_9ZZZZ</name>
<organism evidence="1">
    <name type="scientific">bioreactor metagenome</name>
    <dbReference type="NCBI Taxonomy" id="1076179"/>
    <lineage>
        <taxon>unclassified sequences</taxon>
        <taxon>metagenomes</taxon>
        <taxon>ecological metagenomes</taxon>
    </lineage>
</organism>
<sequence length="73" mass="8511">MINHNSVVIVNEQLLYLNNLLRSVLRYACGGINSLRCVHRATKRKVFVLFATVPETARQKGYDFNSFFYLNSW</sequence>
<proteinExistence type="predicted"/>
<evidence type="ECO:0000313" key="1">
    <source>
        <dbReference type="EMBL" id="MPM76964.1"/>
    </source>
</evidence>
<gene>
    <name evidence="1" type="ORF">SDC9_123963</name>
</gene>
<dbReference type="EMBL" id="VSSQ01027624">
    <property type="protein sequence ID" value="MPM76964.1"/>
    <property type="molecule type" value="Genomic_DNA"/>
</dbReference>
<dbReference type="AlphaFoldDB" id="A0A645CJ52"/>
<comment type="caution">
    <text evidence="1">The sequence shown here is derived from an EMBL/GenBank/DDBJ whole genome shotgun (WGS) entry which is preliminary data.</text>
</comment>